<dbReference type="AlphaFoldDB" id="E8LLI2"/>
<feature type="transmembrane region" description="Helical" evidence="2">
    <location>
        <begin position="21"/>
        <end position="38"/>
    </location>
</feature>
<dbReference type="GO" id="GO:0008643">
    <property type="term" value="P:carbohydrate transport"/>
    <property type="evidence" value="ECO:0007669"/>
    <property type="project" value="InterPro"/>
</dbReference>
<feature type="transmembrane region" description="Helical" evidence="2">
    <location>
        <begin position="331"/>
        <end position="353"/>
    </location>
</feature>
<dbReference type="GO" id="GO:0005886">
    <property type="term" value="C:plasma membrane"/>
    <property type="evidence" value="ECO:0007669"/>
    <property type="project" value="TreeGrafter"/>
</dbReference>
<proteinExistence type="inferred from homology"/>
<accession>E8LLI2</accession>
<evidence type="ECO:0000313" key="3">
    <source>
        <dbReference type="EMBL" id="EFY06629.1"/>
    </source>
</evidence>
<comment type="similarity">
    <text evidence="1">Belongs to the sodium:galactoside symporter (TC 2.A.2) family.</text>
</comment>
<protein>
    <submittedName>
        <fullName evidence="3">Transporter, major facilitator family protein</fullName>
    </submittedName>
</protein>
<keyword evidence="2" id="KW-1133">Transmembrane helix</keyword>
<keyword evidence="2" id="KW-0812">Transmembrane</keyword>
<dbReference type="PANTHER" id="PTHR11328:SF24">
    <property type="entry name" value="MAJOR FACILITATOR SUPERFAMILY (MFS) PROFILE DOMAIN-CONTAINING PROTEIN"/>
    <property type="match status" value="1"/>
</dbReference>
<evidence type="ECO:0000256" key="2">
    <source>
        <dbReference type="SAM" id="Phobius"/>
    </source>
</evidence>
<dbReference type="InterPro" id="IPR036259">
    <property type="entry name" value="MFS_trans_sf"/>
</dbReference>
<dbReference type="OrthoDB" id="181905at2"/>
<dbReference type="EMBL" id="AEVO01000104">
    <property type="protein sequence ID" value="EFY06629.1"/>
    <property type="molecule type" value="Genomic_DNA"/>
</dbReference>
<gene>
    <name evidence="3" type="ORF">HMPREF9444_01595</name>
</gene>
<feature type="transmembrane region" description="Helical" evidence="2">
    <location>
        <begin position="236"/>
        <end position="257"/>
    </location>
</feature>
<dbReference type="InterPro" id="IPR039672">
    <property type="entry name" value="MFS_2"/>
</dbReference>
<dbReference type="InterPro" id="IPR001927">
    <property type="entry name" value="Na/Gal_symport"/>
</dbReference>
<evidence type="ECO:0000313" key="4">
    <source>
        <dbReference type="Proteomes" id="UP000018458"/>
    </source>
</evidence>
<dbReference type="NCBIfam" id="TIGR00792">
    <property type="entry name" value="gph"/>
    <property type="match status" value="1"/>
</dbReference>
<comment type="caution">
    <text evidence="3">The sequence shown here is derived from an EMBL/GenBank/DDBJ whole genome shotgun (WGS) entry which is preliminary data.</text>
</comment>
<dbReference type="Gene3D" id="1.20.1250.20">
    <property type="entry name" value="MFS general substrate transporter like domains"/>
    <property type="match status" value="2"/>
</dbReference>
<organism evidence="3 4">
    <name type="scientific">Succinatimonas hippei (strain DSM 22608 / JCM 16073 / KCTC 15190 / YIT 12066)</name>
    <dbReference type="NCBI Taxonomy" id="762983"/>
    <lineage>
        <taxon>Bacteria</taxon>
        <taxon>Pseudomonadati</taxon>
        <taxon>Pseudomonadota</taxon>
        <taxon>Gammaproteobacteria</taxon>
        <taxon>Aeromonadales</taxon>
        <taxon>Succinivibrionaceae</taxon>
        <taxon>Succinatimonas</taxon>
    </lineage>
</organism>
<dbReference type="RefSeq" id="WP_009143767.1">
    <property type="nucleotide sequence ID" value="NZ_GL831037.1"/>
</dbReference>
<feature type="transmembrane region" description="Helical" evidence="2">
    <location>
        <begin position="153"/>
        <end position="170"/>
    </location>
</feature>
<feature type="transmembrane region" description="Helical" evidence="2">
    <location>
        <begin position="176"/>
        <end position="201"/>
    </location>
</feature>
<dbReference type="eggNOG" id="COG2211">
    <property type="taxonomic scope" value="Bacteria"/>
</dbReference>
<keyword evidence="2" id="KW-0472">Membrane</keyword>
<feature type="transmembrane region" description="Helical" evidence="2">
    <location>
        <begin position="44"/>
        <end position="71"/>
    </location>
</feature>
<feature type="transmembrane region" description="Helical" evidence="2">
    <location>
        <begin position="413"/>
        <end position="432"/>
    </location>
</feature>
<feature type="transmembrane region" description="Helical" evidence="2">
    <location>
        <begin position="302"/>
        <end position="319"/>
    </location>
</feature>
<feature type="transmembrane region" description="Helical" evidence="2">
    <location>
        <begin position="374"/>
        <end position="393"/>
    </location>
</feature>
<feature type="transmembrane region" description="Helical" evidence="2">
    <location>
        <begin position="112"/>
        <end position="132"/>
    </location>
</feature>
<dbReference type="STRING" id="762983.HMPREF9444_01595"/>
<evidence type="ECO:0000256" key="1">
    <source>
        <dbReference type="ARBA" id="ARBA00009617"/>
    </source>
</evidence>
<dbReference type="SUPFAM" id="SSF103473">
    <property type="entry name" value="MFS general substrate transporter"/>
    <property type="match status" value="1"/>
</dbReference>
<dbReference type="Pfam" id="PF13347">
    <property type="entry name" value="MFS_2"/>
    <property type="match status" value="1"/>
</dbReference>
<dbReference type="PANTHER" id="PTHR11328">
    <property type="entry name" value="MAJOR FACILITATOR SUPERFAMILY DOMAIN-CONTAINING PROTEIN"/>
    <property type="match status" value="1"/>
</dbReference>
<dbReference type="CDD" id="cd17332">
    <property type="entry name" value="MFS_MelB_like"/>
    <property type="match status" value="1"/>
</dbReference>
<feature type="transmembrane region" description="Helical" evidence="2">
    <location>
        <begin position="83"/>
        <end position="100"/>
    </location>
</feature>
<dbReference type="GO" id="GO:0015293">
    <property type="term" value="F:symporter activity"/>
    <property type="evidence" value="ECO:0007669"/>
    <property type="project" value="InterPro"/>
</dbReference>
<name>E8LLI2_SUCHY</name>
<dbReference type="HOGENOM" id="CLU_027408_0_0_6"/>
<reference evidence="3 4" key="1">
    <citation type="submission" date="2011-01" db="EMBL/GenBank/DDBJ databases">
        <authorList>
            <person name="Weinstock G."/>
            <person name="Sodergren E."/>
            <person name="Clifton S."/>
            <person name="Fulton L."/>
            <person name="Fulton B."/>
            <person name="Courtney L."/>
            <person name="Fronick C."/>
            <person name="Harrison M."/>
            <person name="Strong C."/>
            <person name="Farmer C."/>
            <person name="Delahaunty K."/>
            <person name="Markovic C."/>
            <person name="Hall O."/>
            <person name="Minx P."/>
            <person name="Tomlinson C."/>
            <person name="Mitreva M."/>
            <person name="Hou S."/>
            <person name="Chen J."/>
            <person name="Wollam A."/>
            <person name="Pepin K.H."/>
            <person name="Johnson M."/>
            <person name="Bhonagiri V."/>
            <person name="Zhang X."/>
            <person name="Suruliraj S."/>
            <person name="Warren W."/>
            <person name="Chinwalla A."/>
            <person name="Mardis E.R."/>
            <person name="Wilson R.K."/>
        </authorList>
    </citation>
    <scope>NUCLEOTIDE SEQUENCE [LARGE SCALE GENOMIC DNA]</scope>
    <source>
        <strain evidence="4">DSM 22608 / JCM 16073 / KCTC 15190 / YIT 12066</strain>
    </source>
</reference>
<keyword evidence="4" id="KW-1185">Reference proteome</keyword>
<dbReference type="GO" id="GO:0006814">
    <property type="term" value="P:sodium ion transport"/>
    <property type="evidence" value="ECO:0007669"/>
    <property type="project" value="InterPro"/>
</dbReference>
<dbReference type="Proteomes" id="UP000018458">
    <property type="component" value="Unassembled WGS sequence"/>
</dbReference>
<feature type="transmembrane region" description="Helical" evidence="2">
    <location>
        <begin position="269"/>
        <end position="290"/>
    </location>
</feature>
<sequence length="460" mass="50733">MEKKTYAISFGERFSYALGDVGCNFVWSTVAAFLTLYYTDSVGISAAVVGTIMLVTRLLDGVTDLGFGVILDRTKSRFGKARAWILWSTPMMSIGLILLFSVPDSLSETGKIIYASLTYIFLACFAYTASNLSYNALLTLMTNDNPSKISANSIRFMCTSVFVIILAYVVPPLVDVVGWSMMSVIFAVLSALCFLTTFFVVKERNDSVSIATDSDKKQEEDLPVLESFKILFKNRYFYTICIMFLMYYINNAIFNGMGVYFCRDILHDINYFGSINACNMGAKFVSLMFVPFLANNFGKWKLMMMGWGAMVLGMAVMYLSSPHIEGVMAGAIIRGLGNAPISAGLFTIIADAVEYGEWKNGVNQVGLTNSATSFGMKVGVGLGSAIVGWGLAFGEYDPSLTVQSDFTLFTEQVVFFILPIVTFSIALVAMYFTNIDKIYPQIIKDLAERRSKAKEAVQTA</sequence>